<reference evidence="1 2" key="1">
    <citation type="submission" date="2018-02" db="EMBL/GenBank/DDBJ databases">
        <title>Comparative genomes isolates from brazilian mangrove.</title>
        <authorList>
            <person name="Araujo J.E."/>
            <person name="Taketani R.G."/>
            <person name="Silva M.C.P."/>
            <person name="Loureco M.V."/>
            <person name="Andreote F.D."/>
        </authorList>
    </citation>
    <scope>NUCLEOTIDE SEQUENCE [LARGE SCALE GENOMIC DNA]</scope>
    <source>
        <strain evidence="1 2">Nap-Phe MGV</strain>
    </source>
</reference>
<dbReference type="OrthoDB" id="7339425at2"/>
<evidence type="ECO:0000313" key="2">
    <source>
        <dbReference type="Proteomes" id="UP000237819"/>
    </source>
</evidence>
<name>A0A2S8GTK2_9BACT</name>
<comment type="caution">
    <text evidence="1">The sequence shown here is derived from an EMBL/GenBank/DDBJ whole genome shotgun (WGS) entry which is preliminary data.</text>
</comment>
<gene>
    <name evidence="1" type="ORF">C5Y93_02695</name>
</gene>
<evidence type="ECO:0000313" key="1">
    <source>
        <dbReference type="EMBL" id="PQO47740.1"/>
    </source>
</evidence>
<protein>
    <submittedName>
        <fullName evidence="1">Uncharacterized protein</fullName>
    </submittedName>
</protein>
<dbReference type="Proteomes" id="UP000237819">
    <property type="component" value="Unassembled WGS sequence"/>
</dbReference>
<dbReference type="AlphaFoldDB" id="A0A2S8GTK2"/>
<sequence length="349" mass="37530">MTAGDLRAAEYVLLTDEPAQADASLVSYQYASLSGCGDCADLTGCECGSAIGDGCCGDMAGCGSSCGCGGGCHSGCCHDGWLTQFLVPGDRCFTDFISPMTNPVYFEDPRTLTEARFIYLHHQIPSAALGGHVNLLAVQLRAALTDRLSIIATKDGFATSTSPLIDDGWADVNLGLKYNLYSDPYNQRLLSAGVTYELPIGSTRTLQGNGDGVFDIFVTGGTQFGYNNHFLSTSGFLLPCDKAAESSIWFWSNHVDHRIAGTKWYVLGEMNWYHYMSSGKAFSAAPIEGGDLFNLGTVGVAGNDIVTGALGVKYKPSAHMEVGFAWETPLTERRDVLQNRITVDCIFRY</sequence>
<accession>A0A2S8GTK2</accession>
<dbReference type="EMBL" id="PUHZ01000004">
    <property type="protein sequence ID" value="PQO47740.1"/>
    <property type="molecule type" value="Genomic_DNA"/>
</dbReference>
<proteinExistence type="predicted"/>
<organism evidence="1 2">
    <name type="scientific">Blastopirellula marina</name>
    <dbReference type="NCBI Taxonomy" id="124"/>
    <lineage>
        <taxon>Bacteria</taxon>
        <taxon>Pseudomonadati</taxon>
        <taxon>Planctomycetota</taxon>
        <taxon>Planctomycetia</taxon>
        <taxon>Pirellulales</taxon>
        <taxon>Pirellulaceae</taxon>
        <taxon>Blastopirellula</taxon>
    </lineage>
</organism>